<evidence type="ECO:0000313" key="1">
    <source>
        <dbReference type="EMBL" id="GAP34113.1"/>
    </source>
</evidence>
<accession>A0A0K8NUR7</accession>
<dbReference type="EMBL" id="BBYR01000006">
    <property type="protein sequence ID" value="GAP34113.1"/>
    <property type="molecule type" value="Genomic_DNA"/>
</dbReference>
<dbReference type="Proteomes" id="UP000037660">
    <property type="component" value="Unassembled WGS sequence"/>
</dbReference>
<reference evidence="1 2" key="2">
    <citation type="journal article" date="2016" name="Science">
        <title>A bacterium that degrades and assimilates poly(ethylene terephthalate).</title>
        <authorList>
            <person name="Yoshida S."/>
            <person name="Hiraga K."/>
            <person name="Takehana T."/>
            <person name="Taniguchi I."/>
            <person name="Yamaji H."/>
            <person name="Maeda Y."/>
            <person name="Toyohara K."/>
            <person name="Miyamoto K."/>
            <person name="Kimura Y."/>
            <person name="Oda K."/>
        </authorList>
    </citation>
    <scope>NUCLEOTIDE SEQUENCE [LARGE SCALE GENOMIC DNA]</scope>
    <source>
        <strain evidence="2">NBRC 110686 / TISTR 2288 / 201-F6</strain>
    </source>
</reference>
<comment type="caution">
    <text evidence="1">The sequence shown here is derived from an EMBL/GenBank/DDBJ whole genome shotgun (WGS) entry which is preliminary data.</text>
</comment>
<keyword evidence="2" id="KW-1185">Reference proteome</keyword>
<name>A0A0K8NUR7_PISS1</name>
<evidence type="ECO:0000313" key="2">
    <source>
        <dbReference type="Proteomes" id="UP000037660"/>
    </source>
</evidence>
<protein>
    <submittedName>
        <fullName evidence="1">Uncharacterized protein</fullName>
    </submittedName>
</protein>
<dbReference type="AlphaFoldDB" id="A0A0K8NUR7"/>
<organism evidence="1 2">
    <name type="scientific">Piscinibacter sakaiensis</name>
    <name type="common">Ideonella sakaiensis</name>
    <dbReference type="NCBI Taxonomy" id="1547922"/>
    <lineage>
        <taxon>Bacteria</taxon>
        <taxon>Pseudomonadati</taxon>
        <taxon>Pseudomonadota</taxon>
        <taxon>Betaproteobacteria</taxon>
        <taxon>Burkholderiales</taxon>
        <taxon>Sphaerotilaceae</taxon>
        <taxon>Piscinibacter</taxon>
    </lineage>
</organism>
<sequence>MFRVRLGGRELDLTLAEWERLLHAGCVGPIPVMVADSQVTGDLHPR</sequence>
<proteinExistence type="predicted"/>
<reference evidence="2" key="1">
    <citation type="submission" date="2015-07" db="EMBL/GenBank/DDBJ databases">
        <title>Discovery of a poly(ethylene terephthalate assimilation.</title>
        <authorList>
            <person name="Yoshida S."/>
            <person name="Hiraga K."/>
            <person name="Takehana T."/>
            <person name="Taniguchi I."/>
            <person name="Yamaji H."/>
            <person name="Maeda Y."/>
            <person name="Toyohara K."/>
            <person name="Miyamoto K."/>
            <person name="Kimura Y."/>
            <person name="Oda K."/>
        </authorList>
    </citation>
    <scope>NUCLEOTIDE SEQUENCE [LARGE SCALE GENOMIC DNA]</scope>
    <source>
        <strain evidence="2">NBRC 110686 / TISTR 2288 / 201-F6</strain>
    </source>
</reference>
<gene>
    <name evidence="1" type="ORF">ISF6_3892</name>
</gene>